<gene>
    <name evidence="1" type="ORF">SAMN04489841_1092</name>
</gene>
<dbReference type="Proteomes" id="UP000199114">
    <property type="component" value="Unassembled WGS sequence"/>
</dbReference>
<dbReference type="EMBL" id="FOFD01000001">
    <property type="protein sequence ID" value="SEQ02157.1"/>
    <property type="molecule type" value="Genomic_DNA"/>
</dbReference>
<proteinExistence type="predicted"/>
<protein>
    <submittedName>
        <fullName evidence="1">Uncharacterized protein</fullName>
    </submittedName>
</protein>
<reference evidence="2" key="1">
    <citation type="submission" date="2016-10" db="EMBL/GenBank/DDBJ databases">
        <authorList>
            <person name="Varghese N."/>
            <person name="Submissions S."/>
        </authorList>
    </citation>
    <scope>NUCLEOTIDE SEQUENCE [LARGE SCALE GENOMIC DNA]</scope>
    <source>
        <strain evidence="2">DSM 25055</strain>
    </source>
</reference>
<accession>A0A1H9CM78</accession>
<keyword evidence="2" id="KW-1185">Reference proteome</keyword>
<sequence>MQPVNFVNRHVVTNPREKRGRFPSVVMILVWVHEHLEIDIKYLNSFGKPKPLVRDAVRVRESNGDITDPWGHDGHLIRVEEGRPEEFGNLFRVNGKCSNHR</sequence>
<dbReference type="AlphaFoldDB" id="A0A1H9CM78"/>
<evidence type="ECO:0000313" key="1">
    <source>
        <dbReference type="EMBL" id="SEQ02157.1"/>
    </source>
</evidence>
<name>A0A1H9CM78_9EURY</name>
<organism evidence="1 2">
    <name type="scientific">Natrinema salaciae</name>
    <dbReference type="NCBI Taxonomy" id="1186196"/>
    <lineage>
        <taxon>Archaea</taxon>
        <taxon>Methanobacteriati</taxon>
        <taxon>Methanobacteriota</taxon>
        <taxon>Stenosarchaea group</taxon>
        <taxon>Halobacteria</taxon>
        <taxon>Halobacteriales</taxon>
        <taxon>Natrialbaceae</taxon>
        <taxon>Natrinema</taxon>
    </lineage>
</organism>
<evidence type="ECO:0000313" key="2">
    <source>
        <dbReference type="Proteomes" id="UP000199114"/>
    </source>
</evidence>